<dbReference type="Pfam" id="PF10825">
    <property type="entry name" value="DUF2752"/>
    <property type="match status" value="1"/>
</dbReference>
<dbReference type="Proteomes" id="UP001155010">
    <property type="component" value="Unassembled WGS sequence"/>
</dbReference>
<sequence>MPTVQGAVGPVVRRLRAVPFEAVFWTAALLAAASIAPQASGGINLCLIEQLGLPCPGDGLGTAIAHLARGHWTASWNAHPLAGPVVGVLAVHVVSLCRTAPAPSH</sequence>
<dbReference type="Proteomes" id="UP001155110">
    <property type="component" value="Unassembled WGS sequence"/>
</dbReference>
<gene>
    <name evidence="4" type="ORF">GGP45_002310</name>
    <name evidence="2" type="ORF">GGP61_000962</name>
    <name evidence="1" type="ORF">GGP71_003105</name>
    <name evidence="3" type="ORF">GGP83_002642</name>
    <name evidence="5" type="ORF">GGP99_003000</name>
</gene>
<evidence type="ECO:0000313" key="3">
    <source>
        <dbReference type="EMBL" id="MCS3952669.1"/>
    </source>
</evidence>
<accession>A0A9X2Q0D0</accession>
<evidence type="ECO:0000313" key="4">
    <source>
        <dbReference type="EMBL" id="MCS4121957.1"/>
    </source>
</evidence>
<evidence type="ECO:0000313" key="6">
    <source>
        <dbReference type="Proteomes" id="UP001155010"/>
    </source>
</evidence>
<protein>
    <recommendedName>
        <fullName evidence="7">DUF2752 domain-containing protein</fullName>
    </recommendedName>
</protein>
<dbReference type="EMBL" id="JANTZM010000017">
    <property type="protein sequence ID" value="MCS4159014.1"/>
    <property type="molecule type" value="Genomic_DNA"/>
</dbReference>
<reference evidence="3" key="1">
    <citation type="submission" date="2022-08" db="EMBL/GenBank/DDBJ databases">
        <title>Genomic Encyclopedia of Type Strains, Phase V (KMG-V): Genome sequencing to study the core and pangenomes of soil and plant-associated prokaryotes.</title>
        <authorList>
            <person name="Whitman W."/>
        </authorList>
    </citation>
    <scope>NUCLEOTIDE SEQUENCE</scope>
    <source>
        <strain evidence="1">0</strain>
        <strain evidence="3">SP2017</strain>
        <strain evidence="5">SP3002</strain>
        <strain evidence="4">SP3026</strain>
        <strain evidence="2">SP3049</strain>
    </source>
</reference>
<dbReference type="EMBL" id="JANUAE010000003">
    <property type="protein sequence ID" value="MCS3709359.1"/>
    <property type="molecule type" value="Genomic_DNA"/>
</dbReference>
<dbReference type="AlphaFoldDB" id="A0A9X2Q0D0"/>
<dbReference type="Proteomes" id="UP001155027">
    <property type="component" value="Unassembled WGS sequence"/>
</dbReference>
<proteinExistence type="predicted"/>
<dbReference type="EMBL" id="JANUBB010000011">
    <property type="protein sequence ID" value="MCS3952669.1"/>
    <property type="molecule type" value="Genomic_DNA"/>
</dbReference>
<evidence type="ECO:0000313" key="2">
    <source>
        <dbReference type="EMBL" id="MCS3709359.1"/>
    </source>
</evidence>
<dbReference type="InterPro" id="IPR021215">
    <property type="entry name" value="DUF2752"/>
</dbReference>
<dbReference type="EMBL" id="JANUAU010000013">
    <property type="protein sequence ID" value="MCS3679156.1"/>
    <property type="molecule type" value="Genomic_DNA"/>
</dbReference>
<evidence type="ECO:0000313" key="1">
    <source>
        <dbReference type="EMBL" id="MCS3679156.1"/>
    </source>
</evidence>
<comment type="caution">
    <text evidence="3">The sequence shown here is derived from an EMBL/GenBank/DDBJ whole genome shotgun (WGS) entry which is preliminary data.</text>
</comment>
<evidence type="ECO:0008006" key="7">
    <source>
        <dbReference type="Google" id="ProtNLM"/>
    </source>
</evidence>
<dbReference type="RefSeq" id="WP_011403068.1">
    <property type="nucleotide sequence ID" value="NZ_CALTRV010000005.1"/>
</dbReference>
<organism evidence="3 6">
    <name type="scientific">Salinibacter ruber</name>
    <dbReference type="NCBI Taxonomy" id="146919"/>
    <lineage>
        <taxon>Bacteria</taxon>
        <taxon>Pseudomonadati</taxon>
        <taxon>Rhodothermota</taxon>
        <taxon>Rhodothermia</taxon>
        <taxon>Rhodothermales</taxon>
        <taxon>Salinibacteraceae</taxon>
        <taxon>Salinibacter</taxon>
    </lineage>
</organism>
<evidence type="ECO:0000313" key="5">
    <source>
        <dbReference type="EMBL" id="MCS4159014.1"/>
    </source>
</evidence>
<dbReference type="Proteomes" id="UP001155057">
    <property type="component" value="Unassembled WGS sequence"/>
</dbReference>
<dbReference type="Proteomes" id="UP001155144">
    <property type="component" value="Unassembled WGS sequence"/>
</dbReference>
<name>A0A9X2Q0D0_9BACT</name>
<dbReference type="EMBL" id="JANUBL010000003">
    <property type="protein sequence ID" value="MCS4121957.1"/>
    <property type="molecule type" value="Genomic_DNA"/>
</dbReference>